<gene>
    <name evidence="9" type="ORF">GBAR_LOCUS16571</name>
</gene>
<name>A0AA35SI77_GEOBA</name>
<dbReference type="GO" id="GO:0005886">
    <property type="term" value="C:plasma membrane"/>
    <property type="evidence" value="ECO:0007669"/>
    <property type="project" value="TreeGrafter"/>
</dbReference>
<comment type="subcellular location">
    <subcellularLocation>
        <location evidence="1">Membrane</location>
        <topology evidence="1">Single-pass type I membrane protein</topology>
    </subcellularLocation>
</comment>
<dbReference type="InterPro" id="IPR036179">
    <property type="entry name" value="Ig-like_dom_sf"/>
</dbReference>
<feature type="compositionally biased region" description="Low complexity" evidence="6">
    <location>
        <begin position="1036"/>
        <end position="1049"/>
    </location>
</feature>
<feature type="region of interest" description="Disordered" evidence="6">
    <location>
        <begin position="912"/>
        <end position="945"/>
    </location>
</feature>
<protein>
    <recommendedName>
        <fullName evidence="8">Ig-like domain-containing protein</fullName>
    </recommendedName>
</protein>
<evidence type="ECO:0000256" key="6">
    <source>
        <dbReference type="SAM" id="MobiDB-lite"/>
    </source>
</evidence>
<dbReference type="SUPFAM" id="SSF48726">
    <property type="entry name" value="Immunoglobulin"/>
    <property type="match status" value="2"/>
</dbReference>
<feature type="domain" description="Ig-like" evidence="8">
    <location>
        <begin position="624"/>
        <end position="723"/>
    </location>
</feature>
<feature type="compositionally biased region" description="Low complexity" evidence="6">
    <location>
        <begin position="912"/>
        <end position="922"/>
    </location>
</feature>
<dbReference type="PROSITE" id="PS50835">
    <property type="entry name" value="IG_LIKE"/>
    <property type="match status" value="3"/>
</dbReference>
<sequence length="1227" mass="132772">MSGMYRCEILSSNSTVELESYSVGLLIQGNHVFNMYFTVELAGEYPRYTFTCISTGRPVSYVEWGPYYYPWMDIAGRKDKVLDDPATAQYTITLTVDELELGTYYYCYISPFSKYGYLYIEGALGRMNVTQNGLNSVEANWVYGVHGNINYQRVGTNIIQNETISFSDITTQLYGLLEGETYSIYIEEHDDYNDYYSTVKAAAIIFIEPASISVSSPASFPLLVGEAVNLTCCVTLPSGVTGIPVFQWEGPSGVATLNWTQPTFGEMEVLSELTISQIEPAHVGEYVCTAYLSGYVSNTITIPPLHVPFSDLVITHDPSGTLYSGTSVTLTCTATLNYGVDYDGVAVNIKIAPTRSLQYSITNAVEGPDRYTSSLTINSLTYQHSRFVCHVRVSGEKIQLYYRNSYHYLEIVPKAVVSAVYNPVPGVDPNQLGPNEFTAGSVLTLNCTLGGGSGDTDQHYEWSMTRNNASQSCPSCTESVTSSMLTLILYSYTAGNYTCTTSDWATSENFTVTVVGAAMYGSGIRDRSLIANNGMIISGREGLRLECVSNSSQSGLGTVTTPAGATLSPGDTKQGWSISPPPHTPGLLSLITSAPITPSQQGIYTCSLPDSNGNDIELNVGIYPNGFYEHPKVDSGHYLNYKDSCGHVTCVSSGSPATSVTWMKDGQPLNTDGSSNYTFSQEISDREASVYTNVLVVSRMTTGNYTCIVANDMGSTSRNIIVDTECEADKFTAEAGERQVTFSWCPPDDSDCTTHTPSFNISCYPSSPSPLTTVIHEQSIQTLAGFSPNTHYSCSIARDGNSIASTSFITEEDYSQISIAVFLNKDNYSCSRILEISKDEIQLMITDQVVEKLKTVCPDCSRANLDNPQIGGVPPLVIYRARLGGTHKHDSDNLADLLEKWAVNGLNVLLGEEPSQSSPSQSTVDGLNVSLGEEPSQSSPSQSTGEPVWLAVGFAVGLFSMAVAMVTSLAVWRCRRAVKRKRKANPEKSTEGKVAVAGNSIPMDTLNEDKSATLSTGDATVMTTEGGSNKGKKITNPGSSNGSGQENGSPIDTRRNAAYLPVASQDRRAEDNVKLPRQQKAVSSSPAQPSGGRRRPLTGITTDPNTAYFEISVEKGRPLQLQPLYDTVGDSTVRSVRAKKGVHRSLPRFAASPPPRLPPSHPNRSRSLPRGKVAPPTAKVAPPTAKEDPPTAKEAPPDPEDSPMRNRPPAPLPEEARESDEDEDACV</sequence>
<feature type="compositionally biased region" description="Low complexity" evidence="6">
    <location>
        <begin position="1170"/>
        <end position="1184"/>
    </location>
</feature>
<comment type="caution">
    <text evidence="9">The sequence shown here is derived from an EMBL/GenBank/DDBJ whole genome shotgun (WGS) entry which is preliminary data.</text>
</comment>
<dbReference type="GO" id="GO:0050839">
    <property type="term" value="F:cell adhesion molecule binding"/>
    <property type="evidence" value="ECO:0007669"/>
    <property type="project" value="TreeGrafter"/>
</dbReference>
<evidence type="ECO:0000313" key="9">
    <source>
        <dbReference type="EMBL" id="CAI8029146.1"/>
    </source>
</evidence>
<dbReference type="GO" id="GO:0005911">
    <property type="term" value="C:cell-cell junction"/>
    <property type="evidence" value="ECO:0007669"/>
    <property type="project" value="TreeGrafter"/>
</dbReference>
<dbReference type="GO" id="GO:0098609">
    <property type="term" value="P:cell-cell adhesion"/>
    <property type="evidence" value="ECO:0007669"/>
    <property type="project" value="TreeGrafter"/>
</dbReference>
<evidence type="ECO:0000256" key="7">
    <source>
        <dbReference type="SAM" id="Phobius"/>
    </source>
</evidence>
<evidence type="ECO:0000256" key="4">
    <source>
        <dbReference type="ARBA" id="ARBA00023180"/>
    </source>
</evidence>
<feature type="domain" description="Ig-like" evidence="8">
    <location>
        <begin position="209"/>
        <end position="301"/>
    </location>
</feature>
<feature type="compositionally biased region" description="Low complexity" evidence="6">
    <location>
        <begin position="933"/>
        <end position="943"/>
    </location>
</feature>
<evidence type="ECO:0000256" key="3">
    <source>
        <dbReference type="ARBA" id="ARBA00023157"/>
    </source>
</evidence>
<evidence type="ECO:0000259" key="8">
    <source>
        <dbReference type="PROSITE" id="PS50835"/>
    </source>
</evidence>
<feature type="domain" description="Ig-like" evidence="8">
    <location>
        <begin position="425"/>
        <end position="513"/>
    </location>
</feature>
<dbReference type="InterPro" id="IPR007110">
    <property type="entry name" value="Ig-like_dom"/>
</dbReference>
<keyword evidence="3" id="KW-1015">Disulfide bond</keyword>
<dbReference type="Pfam" id="PF07679">
    <property type="entry name" value="I-set"/>
    <property type="match status" value="1"/>
</dbReference>
<keyword evidence="10" id="KW-1185">Reference proteome</keyword>
<feature type="region of interest" description="Disordered" evidence="6">
    <location>
        <begin position="978"/>
        <end position="1103"/>
    </location>
</feature>
<reference evidence="9" key="1">
    <citation type="submission" date="2023-03" db="EMBL/GenBank/DDBJ databases">
        <authorList>
            <person name="Steffen K."/>
            <person name="Cardenas P."/>
        </authorList>
    </citation>
    <scope>NUCLEOTIDE SEQUENCE</scope>
</reference>
<dbReference type="PANTHER" id="PTHR11640:SF31">
    <property type="entry name" value="IRREGULAR CHIASM C-ROUGHEST PROTEIN-RELATED"/>
    <property type="match status" value="1"/>
</dbReference>
<feature type="compositionally biased region" description="Pro residues" evidence="6">
    <location>
        <begin position="1152"/>
        <end position="1161"/>
    </location>
</feature>
<feature type="compositionally biased region" description="Basic and acidic residues" evidence="6">
    <location>
        <begin position="1065"/>
        <end position="1074"/>
    </location>
</feature>
<dbReference type="EMBL" id="CASHTH010002383">
    <property type="protein sequence ID" value="CAI8029146.1"/>
    <property type="molecule type" value="Genomic_DNA"/>
</dbReference>
<dbReference type="PANTHER" id="PTHR11640">
    <property type="entry name" value="NEPHRIN"/>
    <property type="match status" value="1"/>
</dbReference>
<keyword evidence="2 7" id="KW-0472">Membrane</keyword>
<dbReference type="InterPro" id="IPR051275">
    <property type="entry name" value="Cell_adhesion_signaling"/>
</dbReference>
<dbReference type="Proteomes" id="UP001174909">
    <property type="component" value="Unassembled WGS sequence"/>
</dbReference>
<dbReference type="Gene3D" id="2.60.40.10">
    <property type="entry name" value="Immunoglobulins"/>
    <property type="match status" value="2"/>
</dbReference>
<dbReference type="AlphaFoldDB" id="A0AA35SI77"/>
<keyword evidence="4" id="KW-0325">Glycoprotein</keyword>
<dbReference type="InterPro" id="IPR013783">
    <property type="entry name" value="Ig-like_fold"/>
</dbReference>
<evidence type="ECO:0000313" key="10">
    <source>
        <dbReference type="Proteomes" id="UP001174909"/>
    </source>
</evidence>
<keyword evidence="7" id="KW-1133">Transmembrane helix</keyword>
<dbReference type="InterPro" id="IPR013098">
    <property type="entry name" value="Ig_I-set"/>
</dbReference>
<feature type="transmembrane region" description="Helical" evidence="7">
    <location>
        <begin position="948"/>
        <end position="972"/>
    </location>
</feature>
<feature type="compositionally biased region" description="Polar residues" evidence="6">
    <location>
        <begin position="1012"/>
        <end position="1027"/>
    </location>
</feature>
<accession>A0AA35SI77</accession>
<feature type="compositionally biased region" description="Acidic residues" evidence="6">
    <location>
        <begin position="1217"/>
        <end position="1227"/>
    </location>
</feature>
<feature type="compositionally biased region" description="Basic residues" evidence="6">
    <location>
        <begin position="1137"/>
        <end position="1146"/>
    </location>
</feature>
<proteinExistence type="predicted"/>
<feature type="region of interest" description="Disordered" evidence="6">
    <location>
        <begin position="1137"/>
        <end position="1227"/>
    </location>
</feature>
<dbReference type="InterPro" id="IPR003599">
    <property type="entry name" value="Ig_sub"/>
</dbReference>
<keyword evidence="5" id="KW-0393">Immunoglobulin domain</keyword>
<evidence type="ECO:0000256" key="1">
    <source>
        <dbReference type="ARBA" id="ARBA00004479"/>
    </source>
</evidence>
<dbReference type="SMART" id="SM00409">
    <property type="entry name" value="IG"/>
    <property type="match status" value="3"/>
</dbReference>
<organism evidence="9 10">
    <name type="scientific">Geodia barretti</name>
    <name type="common">Barrett's horny sponge</name>
    <dbReference type="NCBI Taxonomy" id="519541"/>
    <lineage>
        <taxon>Eukaryota</taxon>
        <taxon>Metazoa</taxon>
        <taxon>Porifera</taxon>
        <taxon>Demospongiae</taxon>
        <taxon>Heteroscleromorpha</taxon>
        <taxon>Tetractinellida</taxon>
        <taxon>Astrophorina</taxon>
        <taxon>Geodiidae</taxon>
        <taxon>Geodia</taxon>
    </lineage>
</organism>
<keyword evidence="7" id="KW-0812">Transmembrane</keyword>
<evidence type="ECO:0000256" key="5">
    <source>
        <dbReference type="ARBA" id="ARBA00023319"/>
    </source>
</evidence>
<evidence type="ECO:0000256" key="2">
    <source>
        <dbReference type="ARBA" id="ARBA00023136"/>
    </source>
</evidence>